<organism evidence="9 10">
    <name type="scientific">Trichoplusia ni</name>
    <name type="common">Cabbage looper</name>
    <dbReference type="NCBI Taxonomy" id="7111"/>
    <lineage>
        <taxon>Eukaryota</taxon>
        <taxon>Metazoa</taxon>
        <taxon>Ecdysozoa</taxon>
        <taxon>Arthropoda</taxon>
        <taxon>Hexapoda</taxon>
        <taxon>Insecta</taxon>
        <taxon>Pterygota</taxon>
        <taxon>Neoptera</taxon>
        <taxon>Endopterygota</taxon>
        <taxon>Lepidoptera</taxon>
        <taxon>Glossata</taxon>
        <taxon>Ditrysia</taxon>
        <taxon>Noctuoidea</taxon>
        <taxon>Noctuidae</taxon>
        <taxon>Plusiinae</taxon>
        <taxon>Trichoplusia</taxon>
    </lineage>
</organism>
<feature type="domain" description="ZAD" evidence="8">
    <location>
        <begin position="21"/>
        <end position="101"/>
    </location>
</feature>
<dbReference type="FunFam" id="3.30.160.60:FF:000446">
    <property type="entry name" value="Zinc finger protein"/>
    <property type="match status" value="1"/>
</dbReference>
<reference evidence="10" key="1">
    <citation type="submission" date="2025-08" db="UniProtKB">
        <authorList>
            <consortium name="RefSeq"/>
        </authorList>
    </citation>
    <scope>IDENTIFICATION</scope>
</reference>
<evidence type="ECO:0000259" key="8">
    <source>
        <dbReference type="PROSITE" id="PS51915"/>
    </source>
</evidence>
<feature type="domain" description="C2H2-type" evidence="7">
    <location>
        <begin position="801"/>
        <end position="828"/>
    </location>
</feature>
<keyword evidence="3 5" id="KW-0863">Zinc-finger</keyword>
<feature type="domain" description="C2H2-type" evidence="7">
    <location>
        <begin position="947"/>
        <end position="973"/>
    </location>
</feature>
<feature type="binding site" evidence="6">
    <location>
        <position position="527"/>
    </location>
    <ligand>
        <name>Zn(2+)</name>
        <dbReference type="ChEBI" id="CHEBI:29105"/>
    </ligand>
</feature>
<feature type="domain" description="C2H2-type" evidence="7">
    <location>
        <begin position="323"/>
        <end position="351"/>
    </location>
</feature>
<feature type="binding site" evidence="6">
    <location>
        <position position="477"/>
    </location>
    <ligand>
        <name>Zn(2+)</name>
        <dbReference type="ChEBI" id="CHEBI:29105"/>
    </ligand>
</feature>
<dbReference type="PROSITE" id="PS51915">
    <property type="entry name" value="ZAD"/>
    <property type="match status" value="2"/>
</dbReference>
<feature type="domain" description="C2H2-type" evidence="7">
    <location>
        <begin position="1204"/>
        <end position="1227"/>
    </location>
</feature>
<dbReference type="PROSITE" id="PS00028">
    <property type="entry name" value="ZINC_FINGER_C2H2_1"/>
    <property type="match status" value="17"/>
</dbReference>
<dbReference type="InterPro" id="IPR012934">
    <property type="entry name" value="Znf_AD"/>
</dbReference>
<dbReference type="Proteomes" id="UP000322000">
    <property type="component" value="Unplaced"/>
</dbReference>
<feature type="binding site" evidence="6">
    <location>
        <position position="77"/>
    </location>
    <ligand>
        <name>Zn(2+)</name>
        <dbReference type="ChEBI" id="CHEBI:29105"/>
    </ligand>
</feature>
<feature type="binding site" evidence="6">
    <location>
        <position position="530"/>
    </location>
    <ligand>
        <name>Zn(2+)</name>
        <dbReference type="ChEBI" id="CHEBI:29105"/>
    </ligand>
</feature>
<dbReference type="SMART" id="SM00355">
    <property type="entry name" value="ZnF_C2H2"/>
    <property type="match status" value="28"/>
</dbReference>
<dbReference type="Pfam" id="PF07776">
    <property type="entry name" value="zf-AD"/>
    <property type="match status" value="1"/>
</dbReference>
<feature type="domain" description="C2H2-type" evidence="7">
    <location>
        <begin position="235"/>
        <end position="262"/>
    </location>
</feature>
<feature type="domain" description="C2H2-type" evidence="7">
    <location>
        <begin position="472"/>
        <end position="499"/>
    </location>
</feature>
<dbReference type="GO" id="GO:0000981">
    <property type="term" value="F:DNA-binding transcription factor activity, RNA polymerase II-specific"/>
    <property type="evidence" value="ECO:0007669"/>
    <property type="project" value="TreeGrafter"/>
</dbReference>
<keyword evidence="2" id="KW-0677">Repeat</keyword>
<feature type="domain" description="C2H2-type" evidence="7">
    <location>
        <begin position="829"/>
        <end position="852"/>
    </location>
</feature>
<dbReference type="PANTHER" id="PTHR24379">
    <property type="entry name" value="KRAB AND ZINC FINGER DOMAIN-CONTAINING"/>
    <property type="match status" value="1"/>
</dbReference>
<evidence type="ECO:0000256" key="1">
    <source>
        <dbReference type="ARBA" id="ARBA00022723"/>
    </source>
</evidence>
<feature type="binding site" evidence="6">
    <location>
        <position position="474"/>
    </location>
    <ligand>
        <name>Zn(2+)</name>
        <dbReference type="ChEBI" id="CHEBI:29105"/>
    </ligand>
</feature>
<feature type="domain" description="C2H2-type" evidence="7">
    <location>
        <begin position="407"/>
        <end position="435"/>
    </location>
</feature>
<keyword evidence="9" id="KW-1185">Reference proteome</keyword>
<dbReference type="SUPFAM" id="SSF57667">
    <property type="entry name" value="beta-beta-alpha zinc fingers"/>
    <property type="match status" value="8"/>
</dbReference>
<feature type="domain" description="C2H2-type" evidence="7">
    <location>
        <begin position="749"/>
        <end position="769"/>
    </location>
</feature>
<accession>A0A7E5X0B4</accession>
<evidence type="ECO:0000256" key="2">
    <source>
        <dbReference type="ARBA" id="ARBA00022737"/>
    </source>
</evidence>
<name>A0A7E5X0B4_TRINI</name>
<proteinExistence type="predicted"/>
<feature type="binding site" evidence="6">
    <location>
        <position position="26"/>
    </location>
    <ligand>
        <name>Zn(2+)</name>
        <dbReference type="ChEBI" id="CHEBI:29105"/>
    </ligand>
</feature>
<feature type="domain" description="C2H2-type" evidence="7">
    <location>
        <begin position="1361"/>
        <end position="1384"/>
    </location>
</feature>
<feature type="domain" description="C2H2-type" evidence="7">
    <location>
        <begin position="379"/>
        <end position="406"/>
    </location>
</feature>
<dbReference type="InParanoid" id="A0A7E5X0B4"/>
<feature type="domain" description="C2H2-type" evidence="7">
    <location>
        <begin position="439"/>
        <end position="467"/>
    </location>
</feature>
<dbReference type="GO" id="GO:0005634">
    <property type="term" value="C:nucleus"/>
    <property type="evidence" value="ECO:0007669"/>
    <property type="project" value="InterPro"/>
</dbReference>
<dbReference type="Gene3D" id="3.30.160.60">
    <property type="entry name" value="Classic Zinc Finger"/>
    <property type="match status" value="14"/>
</dbReference>
<evidence type="ECO:0000313" key="9">
    <source>
        <dbReference type="Proteomes" id="UP000322000"/>
    </source>
</evidence>
<feature type="domain" description="C2H2-type" evidence="7">
    <location>
        <begin position="918"/>
        <end position="945"/>
    </location>
</feature>
<feature type="domain" description="C2H2-type" evidence="7">
    <location>
        <begin position="1390"/>
        <end position="1418"/>
    </location>
</feature>
<feature type="binding site" evidence="6">
    <location>
        <position position="23"/>
    </location>
    <ligand>
        <name>Zn(2+)</name>
        <dbReference type="ChEBI" id="CHEBI:29105"/>
    </ligand>
</feature>
<evidence type="ECO:0000313" key="10">
    <source>
        <dbReference type="RefSeq" id="XP_026745912.1"/>
    </source>
</evidence>
<dbReference type="PROSITE" id="PS50157">
    <property type="entry name" value="ZINC_FINGER_C2H2_2"/>
    <property type="match status" value="20"/>
</dbReference>
<dbReference type="OrthoDB" id="8117402at2759"/>
<dbReference type="SUPFAM" id="SSF57716">
    <property type="entry name" value="Glucocorticoid receptor-like (DNA-binding domain)"/>
    <property type="match status" value="1"/>
</dbReference>
<dbReference type="PANTHER" id="PTHR24379:SF127">
    <property type="entry name" value="BLOODY FINGERS-RELATED"/>
    <property type="match status" value="1"/>
</dbReference>
<dbReference type="Pfam" id="PF00096">
    <property type="entry name" value="zf-C2H2"/>
    <property type="match status" value="6"/>
</dbReference>
<dbReference type="KEGG" id="tnl:113507241"/>
<evidence type="ECO:0000256" key="3">
    <source>
        <dbReference type="ARBA" id="ARBA00022771"/>
    </source>
</evidence>
<feature type="binding site" evidence="6">
    <location>
        <position position="74"/>
    </location>
    <ligand>
        <name>Zn(2+)</name>
        <dbReference type="ChEBI" id="CHEBI:29105"/>
    </ligand>
</feature>
<evidence type="ECO:0000256" key="4">
    <source>
        <dbReference type="ARBA" id="ARBA00022833"/>
    </source>
</evidence>
<feature type="domain" description="C2H2-type" evidence="7">
    <location>
        <begin position="1305"/>
        <end position="1332"/>
    </location>
</feature>
<feature type="domain" description="C2H2-type" evidence="7">
    <location>
        <begin position="1333"/>
        <end position="1360"/>
    </location>
</feature>
<dbReference type="RefSeq" id="XP_026745912.1">
    <property type="nucleotide sequence ID" value="XM_026890111.1"/>
</dbReference>
<protein>
    <submittedName>
        <fullName evidence="10">Zinc finger protein 91-like</fullName>
    </submittedName>
</protein>
<dbReference type="SMART" id="SM00868">
    <property type="entry name" value="zf-AD"/>
    <property type="match status" value="4"/>
</dbReference>
<evidence type="ECO:0000256" key="5">
    <source>
        <dbReference type="PROSITE-ProRule" id="PRU00042"/>
    </source>
</evidence>
<feature type="domain" description="C2H2-type" evidence="7">
    <location>
        <begin position="1276"/>
        <end position="1304"/>
    </location>
</feature>
<feature type="domain" description="C2H2-type" evidence="7">
    <location>
        <begin position="974"/>
        <end position="1002"/>
    </location>
</feature>
<evidence type="ECO:0000256" key="6">
    <source>
        <dbReference type="PROSITE-ProRule" id="PRU01263"/>
    </source>
</evidence>
<evidence type="ECO:0000259" key="7">
    <source>
        <dbReference type="PROSITE" id="PS50157"/>
    </source>
</evidence>
<feature type="domain" description="C2H2-type" evidence="7">
    <location>
        <begin position="889"/>
        <end position="917"/>
    </location>
</feature>
<dbReference type="InterPro" id="IPR036236">
    <property type="entry name" value="Znf_C2H2_sf"/>
</dbReference>
<feature type="domain" description="ZAD" evidence="8">
    <location>
        <begin position="472"/>
        <end position="554"/>
    </location>
</feature>
<sequence>MSRQVDIKALVSHIVRGDGSDRCRICMGDTTEGQVHLEDTVMMDGDKPVTLAELLEVITGVEVRLDEDLPLGLCSLCSVSALQAADFRTLCRQANSQWDTTIQLLNSIPTQGTNKKIMAILTDNTITVTEQEEKEAPKVKKRTRCENIKNHKCQCPGCGKRFLYAQHLCQHLKESSNNQHACHICAKIMTREELITHLQETHNREPYDCKKCPAMFRSYKQYKEHLSKAHASGACTCGECGRNFQSPHAYYAHLSVHTPKTCPGCDELFRNQKCYHYHVKRCCNLDKTRLDTHKTKNKVTITVNRRNNKSIKVGMRGSTDSECICDYCNKTFAGKKFVAAHIQIVHTKNTHRPCVYCGKLLAAAHMTTHVKKHESKESFQCGHCGIILKTKLGYIQHLRLHTGERPYTCKFCGESFSASSRRSEHVRKCHKDSEIVLKHACEFCPARFRLPYRLKKHVNAVHGEGKEQLLQFECNVCHQKFSSCRGLLHHSRKHQDDGTTPQIPRLNAVGGKMVEVEITLPLPNKLCGRCKLDLTSIIPFIKLCKESAKRWNEMSDFLNDLTTSHKTKNLYIEIGKEIRTYTDTLRCPVKKITSRKEALSCFKIRLRQQMVYRNRLADDKKDRFSPQSEDKNRKMTCTECKMELDPALPCGICRRCSDETIAAITFRNLCAQSAHHWQETSATLSDIYPPTPEDKAYFIFCQKENTIVKDQIDRVPTIQDAVERLNNGYQIKRERKRRTKRSHGVHVACKCPDCGKRFSRPEYLNIHLRNTLNRVCRHCCTIVPKKKLAKHLEAHHEVVVYDCSFCHKLFKDTSGLKQHMDEYHGENPHHCNVCGNAYTNERALKAHAHSHSLFHCTCCNLSYENIKCYKYHQKVCKINDRPSVQFQQFTCDHCGVTYNRKPSLRIHIVQKHLNVLPYVCQICGKRTSTLAHLKSHETVHKTERQIFQCYCGAKLRTELGYQLHLRIHTGERPYECEHCGDRFLSSSRRLDHIKRRHRGAKDFKHGCEQCPARFMKEESLVPIGACVACASTALAAQEFRVFVRNSQKLWRKAIINLATIPASATSPVKSVCAFVKDSDLSIQTFKDYTNSDPKTILNRLKNRVTKKTVDRKPRGARTGPACSCPDCRKGFLSPYYLNMHLRNSGHKEACLICGSVFVRGKEMQDHLASVHNEKVYLCKKCPILCTSEALLKKHVKKAHSAGALTCSDCGRTFPRHASFETHSQMHAVRTCRACGVQFTNRGCYREHRSQCEPDAKPNAQTVPRNRRSNIRDPATFTCDHCGKTYNSRPQLKNHILWIHMDIRPHQCQWCGKRFYTPARLAEHTVVHTRVRNFECDICGAKLVSKMAAVYHRRRHTGERPYECEDCGEKFISASRRSEHAKRRHNKGFRLPCMKCPANFVRKHELKKHMEKAHRGQENALVWP</sequence>
<dbReference type="GO" id="GO:0008270">
    <property type="term" value="F:zinc ion binding"/>
    <property type="evidence" value="ECO:0007669"/>
    <property type="project" value="UniProtKB-UniRule"/>
</dbReference>
<gene>
    <name evidence="10" type="primary">LOC113507241</name>
</gene>
<dbReference type="GeneID" id="113507241"/>
<feature type="domain" description="C2H2-type" evidence="7">
    <location>
        <begin position="151"/>
        <end position="180"/>
    </location>
</feature>
<keyword evidence="1 6" id="KW-0479">Metal-binding</keyword>
<keyword evidence="4 6" id="KW-0862">Zinc</keyword>
<dbReference type="GO" id="GO:0000977">
    <property type="term" value="F:RNA polymerase II transcription regulatory region sequence-specific DNA binding"/>
    <property type="evidence" value="ECO:0007669"/>
    <property type="project" value="TreeGrafter"/>
</dbReference>
<dbReference type="InterPro" id="IPR013087">
    <property type="entry name" value="Znf_C2H2_type"/>
</dbReference>